<feature type="region of interest" description="Disordered" evidence="1">
    <location>
        <begin position="123"/>
        <end position="144"/>
    </location>
</feature>
<organism evidence="3 4">
    <name type="scientific">Heterorhabditis bacteriophora</name>
    <name type="common">Entomopathogenic nematode worm</name>
    <dbReference type="NCBI Taxonomy" id="37862"/>
    <lineage>
        <taxon>Eukaryota</taxon>
        <taxon>Metazoa</taxon>
        <taxon>Ecdysozoa</taxon>
        <taxon>Nematoda</taxon>
        <taxon>Chromadorea</taxon>
        <taxon>Rhabditida</taxon>
        <taxon>Rhabditina</taxon>
        <taxon>Rhabditomorpha</taxon>
        <taxon>Strongyloidea</taxon>
        <taxon>Heterorhabditidae</taxon>
        <taxon>Heterorhabditis</taxon>
    </lineage>
</organism>
<evidence type="ECO:0000313" key="4">
    <source>
        <dbReference type="WBParaSite" id="Hba_00148"/>
    </source>
</evidence>
<name>A0A1I7W6B0_HETBA</name>
<feature type="transmembrane region" description="Helical" evidence="2">
    <location>
        <begin position="49"/>
        <end position="76"/>
    </location>
</feature>
<protein>
    <submittedName>
        <fullName evidence="4">Transmembrane protein</fullName>
    </submittedName>
</protein>
<evidence type="ECO:0000256" key="2">
    <source>
        <dbReference type="SAM" id="Phobius"/>
    </source>
</evidence>
<feature type="compositionally biased region" description="Polar residues" evidence="1">
    <location>
        <begin position="129"/>
        <end position="144"/>
    </location>
</feature>
<keyword evidence="2" id="KW-0472">Membrane</keyword>
<keyword evidence="3" id="KW-1185">Reference proteome</keyword>
<keyword evidence="2" id="KW-1133">Transmembrane helix</keyword>
<reference evidence="4" key="1">
    <citation type="submission" date="2016-11" db="UniProtKB">
        <authorList>
            <consortium name="WormBaseParasite"/>
        </authorList>
    </citation>
    <scope>IDENTIFICATION</scope>
</reference>
<accession>A0A1I7W6B0</accession>
<sequence>MKVIYSASNHSVVSLCGASSFHPFSDCAVHYTGAHPVPDTFLIADMHNWLLLIIAFYSKILTNLWLFPIFFSVIFLKKPPILSLSLFNISTREPKQILSSQTRNERLYEENDILRQYKSTIADQGDPTVHSQPTPMLGNNSITM</sequence>
<evidence type="ECO:0000256" key="1">
    <source>
        <dbReference type="SAM" id="MobiDB-lite"/>
    </source>
</evidence>
<keyword evidence="2" id="KW-0812">Transmembrane</keyword>
<dbReference type="Proteomes" id="UP000095283">
    <property type="component" value="Unplaced"/>
</dbReference>
<dbReference type="WBParaSite" id="Hba_00148">
    <property type="protein sequence ID" value="Hba_00148"/>
    <property type="gene ID" value="Hba_00148"/>
</dbReference>
<dbReference type="AlphaFoldDB" id="A0A1I7W6B0"/>
<proteinExistence type="predicted"/>
<evidence type="ECO:0000313" key="3">
    <source>
        <dbReference type="Proteomes" id="UP000095283"/>
    </source>
</evidence>